<organism evidence="2">
    <name type="scientific">Gibberella zeae</name>
    <name type="common">Wheat head blight fungus</name>
    <name type="synonym">Fusarium graminearum</name>
    <dbReference type="NCBI Taxonomy" id="5518"/>
    <lineage>
        <taxon>Eukaryota</taxon>
        <taxon>Fungi</taxon>
        <taxon>Dikarya</taxon>
        <taxon>Ascomycota</taxon>
        <taxon>Pezizomycotina</taxon>
        <taxon>Sordariomycetes</taxon>
        <taxon>Hypocreomycetidae</taxon>
        <taxon>Hypocreales</taxon>
        <taxon>Nectriaceae</taxon>
        <taxon>Fusarium</taxon>
    </lineage>
</organism>
<reference evidence="2" key="1">
    <citation type="submission" date="2019-04" db="EMBL/GenBank/DDBJ databases">
        <authorList>
            <person name="Melise S."/>
            <person name="Noan J."/>
            <person name="Okalmin O."/>
        </authorList>
    </citation>
    <scope>NUCLEOTIDE SEQUENCE</scope>
    <source>
        <strain evidence="2">FN9</strain>
    </source>
</reference>
<dbReference type="AlphaFoldDB" id="A0A4E9DG00"/>
<name>A0A4E9DG00_GIBZA</name>
<evidence type="ECO:0000313" key="1">
    <source>
        <dbReference type="EMBL" id="CAG1962329.1"/>
    </source>
</evidence>
<evidence type="ECO:0000313" key="2">
    <source>
        <dbReference type="EMBL" id="VIO55643.1"/>
    </source>
</evidence>
<dbReference type="Proteomes" id="UP000746612">
    <property type="component" value="Unassembled WGS sequence"/>
</dbReference>
<protein>
    <submittedName>
        <fullName evidence="2">Uncharacterized protein</fullName>
    </submittedName>
</protein>
<proteinExistence type="predicted"/>
<accession>A0A4E9DG00</accession>
<dbReference type="EMBL" id="CAJPIJ010000001">
    <property type="protein sequence ID" value="CAG1962329.1"/>
    <property type="molecule type" value="Genomic_DNA"/>
</dbReference>
<gene>
    <name evidence="2" type="ORF">FUG_LOCUS170534</name>
    <name evidence="1" type="ORF">MDCFG202_LOCUS19</name>
</gene>
<reference evidence="1" key="2">
    <citation type="submission" date="2021-03" db="EMBL/GenBank/DDBJ databases">
        <authorList>
            <person name="Alouane T."/>
            <person name="Langin T."/>
            <person name="Bonhomme L."/>
        </authorList>
    </citation>
    <scope>NUCLEOTIDE SEQUENCE</scope>
    <source>
        <strain evidence="1">MDC_Fg202</strain>
    </source>
</reference>
<sequence length="76" mass="8756">MSISNFTLCNQYPVVQLNQKVALLHPNHGNPHHSLDNGLTALWAQSRENVMPIHSKVEPCFQYTIVYNKKIDQRQV</sequence>
<dbReference type="EMBL" id="CAAKMV010000120">
    <property type="protein sequence ID" value="VIO55643.1"/>
    <property type="molecule type" value="Genomic_DNA"/>
</dbReference>